<comment type="similarity">
    <text evidence="1">Belongs to the AHA1 family.</text>
</comment>
<proteinExistence type="inferred from homology"/>
<evidence type="ECO:0000259" key="2">
    <source>
        <dbReference type="Pfam" id="PF08327"/>
    </source>
</evidence>
<dbReference type="EMBL" id="AUBJ02000001">
    <property type="protein sequence ID" value="MCP2332160.1"/>
    <property type="molecule type" value="Genomic_DNA"/>
</dbReference>
<name>A0ABT1JI17_ACTCY</name>
<organism evidence="3 4">
    <name type="scientific">Actinoalloteichus caeruleus DSM 43889</name>
    <dbReference type="NCBI Taxonomy" id="1120930"/>
    <lineage>
        <taxon>Bacteria</taxon>
        <taxon>Bacillati</taxon>
        <taxon>Actinomycetota</taxon>
        <taxon>Actinomycetes</taxon>
        <taxon>Pseudonocardiales</taxon>
        <taxon>Pseudonocardiaceae</taxon>
        <taxon>Actinoalloteichus</taxon>
        <taxon>Actinoalloteichus cyanogriseus</taxon>
    </lineage>
</organism>
<keyword evidence="4" id="KW-1185">Reference proteome</keyword>
<comment type="caution">
    <text evidence="3">The sequence shown here is derived from an EMBL/GenBank/DDBJ whole genome shotgun (WGS) entry which is preliminary data.</text>
</comment>
<evidence type="ECO:0000313" key="4">
    <source>
        <dbReference type="Proteomes" id="UP000791080"/>
    </source>
</evidence>
<dbReference type="InterPro" id="IPR023393">
    <property type="entry name" value="START-like_dom_sf"/>
</dbReference>
<protein>
    <submittedName>
        <fullName evidence="3">Conserved protein YndB, AHSA1/START domain</fullName>
    </submittedName>
</protein>
<dbReference type="RefSeq" id="WP_035291273.1">
    <property type="nucleotide sequence ID" value="NZ_AUBJ02000001.1"/>
</dbReference>
<dbReference type="Pfam" id="PF08327">
    <property type="entry name" value="AHSA1"/>
    <property type="match status" value="1"/>
</dbReference>
<sequence length="158" mass="17764">MSRDGNEDRIERDILIEASPRVVWDLVSEPGWWINGGEITPHELRADGDARVLVRDPEHGVFAVETVDSRPHEYIAFRWYGGPSEAGRVAALGPGNSTLVEFLLRPVGTSSVRLRVVESGFAELDETALLRRRMLDDNTEGWRQELAALHRHVGRTAR</sequence>
<reference evidence="3 4" key="1">
    <citation type="submission" date="2022-06" db="EMBL/GenBank/DDBJ databases">
        <title>Genomic Encyclopedia of Type Strains, Phase I: the one thousand microbial genomes (KMG-I) project.</title>
        <authorList>
            <person name="Kyrpides N."/>
        </authorList>
    </citation>
    <scope>NUCLEOTIDE SEQUENCE [LARGE SCALE GENOMIC DNA]</scope>
    <source>
        <strain evidence="3 4">DSM 43889</strain>
    </source>
</reference>
<gene>
    <name evidence="3" type="ORF">G443_002430</name>
</gene>
<dbReference type="Proteomes" id="UP000791080">
    <property type="component" value="Unassembled WGS sequence"/>
</dbReference>
<feature type="domain" description="Activator of Hsp90 ATPase homologue 1/2-like C-terminal" evidence="2">
    <location>
        <begin position="18"/>
        <end position="153"/>
    </location>
</feature>
<dbReference type="InterPro" id="IPR013538">
    <property type="entry name" value="ASHA1/2-like_C"/>
</dbReference>
<evidence type="ECO:0000313" key="3">
    <source>
        <dbReference type="EMBL" id="MCP2332160.1"/>
    </source>
</evidence>
<accession>A0ABT1JI17</accession>
<dbReference type="Gene3D" id="3.30.530.20">
    <property type="match status" value="1"/>
</dbReference>
<dbReference type="SUPFAM" id="SSF55961">
    <property type="entry name" value="Bet v1-like"/>
    <property type="match status" value="1"/>
</dbReference>
<evidence type="ECO:0000256" key="1">
    <source>
        <dbReference type="ARBA" id="ARBA00006817"/>
    </source>
</evidence>